<dbReference type="OrthoDB" id="30861at2157"/>
<dbReference type="SMART" id="SM00966">
    <property type="entry name" value="SpoVT_AbrB"/>
    <property type="match status" value="1"/>
</dbReference>
<dbReference type="PROSITE" id="PS51740">
    <property type="entry name" value="SPOVT_ABRB"/>
    <property type="match status" value="1"/>
</dbReference>
<dbReference type="SUPFAM" id="SSF89447">
    <property type="entry name" value="AbrB/MazE/MraZ-like"/>
    <property type="match status" value="1"/>
</dbReference>
<dbReference type="AlphaFoldDB" id="A0A2U9IR05"/>
<dbReference type="InterPro" id="IPR007159">
    <property type="entry name" value="SpoVT-AbrB_dom"/>
</dbReference>
<dbReference type="GeneID" id="36833810"/>
<sequence length="54" mass="6190">MPETVVTRKYQVTIPKEIREALGIKVGDKLIVKIEDSKVVLELVKRVSRTQIIE</sequence>
<dbReference type="Gene3D" id="2.10.260.10">
    <property type="match status" value="1"/>
</dbReference>
<reference evidence="2" key="1">
    <citation type="submission" date="2018-05" db="EMBL/GenBank/DDBJ databases">
        <title>Complete Genome Sequences of Extremely Thermoacidophilic, Metal-Mobilizing Type-Strain Members of the Archaeal Family Sulfolobaceae: Acidianus brierleyi DSM-1651T, Acidianus sulfidivorans DSM-18786T, Metallosphaera hakonensis DSM-7519T, and Metallosphaera prunae DSM-10039T.</title>
        <authorList>
            <person name="Counts J.A."/>
            <person name="Kelly R.M."/>
        </authorList>
    </citation>
    <scope>NUCLEOTIDE SEQUENCE [LARGE SCALE GENOMIC DNA]</scope>
    <source>
        <strain evidence="2">HO1-1</strain>
    </source>
</reference>
<evidence type="ECO:0000259" key="1">
    <source>
        <dbReference type="PROSITE" id="PS51740"/>
    </source>
</evidence>
<evidence type="ECO:0000313" key="3">
    <source>
        <dbReference type="Proteomes" id="UP000247586"/>
    </source>
</evidence>
<name>A0A2U9IR05_9CREN</name>
<proteinExistence type="predicted"/>
<evidence type="ECO:0000313" key="2">
    <source>
        <dbReference type="EMBL" id="AWR98471.1"/>
    </source>
</evidence>
<dbReference type="PANTHER" id="PTHR34860:SF6">
    <property type="entry name" value="REPRESSOR-LIKE PROTEIN SSO7C3"/>
    <property type="match status" value="1"/>
</dbReference>
<dbReference type="InterPro" id="IPR052975">
    <property type="entry name" value="Repressor-like_regulatory"/>
</dbReference>
<dbReference type="KEGG" id="mhk:DFR87_00670"/>
<dbReference type="Proteomes" id="UP000247586">
    <property type="component" value="Chromosome"/>
</dbReference>
<dbReference type="GO" id="GO:0003677">
    <property type="term" value="F:DNA binding"/>
    <property type="evidence" value="ECO:0007669"/>
    <property type="project" value="InterPro"/>
</dbReference>
<dbReference type="Pfam" id="PF04014">
    <property type="entry name" value="MazE_antitoxin"/>
    <property type="match status" value="1"/>
</dbReference>
<accession>A0A2U9IR05</accession>
<dbReference type="InterPro" id="IPR037914">
    <property type="entry name" value="SpoVT-AbrB_sf"/>
</dbReference>
<keyword evidence="3" id="KW-1185">Reference proteome</keyword>
<dbReference type="EMBL" id="CP029287">
    <property type="protein sequence ID" value="AWR98471.1"/>
    <property type="molecule type" value="Genomic_DNA"/>
</dbReference>
<gene>
    <name evidence="2" type="ORF">DFR87_00670</name>
</gene>
<dbReference type="RefSeq" id="WP_110368693.1">
    <property type="nucleotide sequence ID" value="NZ_CP029287.2"/>
</dbReference>
<protein>
    <recommendedName>
        <fullName evidence="1">SpoVT-AbrB domain-containing protein</fullName>
    </recommendedName>
</protein>
<feature type="domain" description="SpoVT-AbrB" evidence="1">
    <location>
        <begin position="1"/>
        <end position="46"/>
    </location>
</feature>
<dbReference type="PANTHER" id="PTHR34860">
    <property type="entry name" value="REPRESSOR-LIKE PROTEIN SSO7C3"/>
    <property type="match status" value="1"/>
</dbReference>
<organism evidence="2 3">
    <name type="scientific">Metallosphaera hakonensis JCM 8857 = DSM 7519</name>
    <dbReference type="NCBI Taxonomy" id="1293036"/>
    <lineage>
        <taxon>Archaea</taxon>
        <taxon>Thermoproteota</taxon>
        <taxon>Thermoprotei</taxon>
        <taxon>Sulfolobales</taxon>
        <taxon>Sulfolobaceae</taxon>
        <taxon>Metallosphaera</taxon>
    </lineage>
</organism>
<dbReference type="NCBIfam" id="TIGR01439">
    <property type="entry name" value="lp_hng_hel_AbrB"/>
    <property type="match status" value="1"/>
</dbReference>